<name>A0A7J0D0N6_STRMI</name>
<comment type="caution">
    <text evidence="1">The sequence shown here is derived from an EMBL/GenBank/DDBJ whole genome shotgun (WGS) entry which is preliminary data.</text>
</comment>
<sequence>MRIFSTQGREFAALIILSDYNDYESMEVVEMTEGKRGELLLEFRFDSNSARLSFIRPEVEIPLLRASLEIFREEFLEPRISGGLPYPPW</sequence>
<accession>A0A7J0D0N6</accession>
<evidence type="ECO:0000313" key="1">
    <source>
        <dbReference type="EMBL" id="GFN08306.1"/>
    </source>
</evidence>
<reference evidence="1 2" key="1">
    <citation type="submission" date="2020-05" db="EMBL/GenBank/DDBJ databases">
        <title>Whole genome shotgun sequence of Streptomyces microflavus NBRC 13062.</title>
        <authorList>
            <person name="Komaki H."/>
            <person name="Tamura T."/>
        </authorList>
    </citation>
    <scope>NUCLEOTIDE SEQUENCE [LARGE SCALE GENOMIC DNA]</scope>
    <source>
        <strain evidence="1 2">NBRC 13062</strain>
    </source>
</reference>
<gene>
    <name evidence="1" type="ORF">Smic_68620</name>
</gene>
<dbReference type="Proteomes" id="UP000498740">
    <property type="component" value="Unassembled WGS sequence"/>
</dbReference>
<proteinExistence type="predicted"/>
<dbReference type="EMBL" id="BLWD01000001">
    <property type="protein sequence ID" value="GFN08306.1"/>
    <property type="molecule type" value="Genomic_DNA"/>
</dbReference>
<organism evidence="1 2">
    <name type="scientific">Streptomyces microflavus</name>
    <name type="common">Streptomyces lipmanii</name>
    <dbReference type="NCBI Taxonomy" id="1919"/>
    <lineage>
        <taxon>Bacteria</taxon>
        <taxon>Bacillati</taxon>
        <taxon>Actinomycetota</taxon>
        <taxon>Actinomycetes</taxon>
        <taxon>Kitasatosporales</taxon>
        <taxon>Streptomycetaceae</taxon>
        <taxon>Streptomyces</taxon>
    </lineage>
</organism>
<protein>
    <submittedName>
        <fullName evidence="1">Uncharacterized protein</fullName>
    </submittedName>
</protein>
<evidence type="ECO:0000313" key="2">
    <source>
        <dbReference type="Proteomes" id="UP000498740"/>
    </source>
</evidence>
<dbReference type="AlphaFoldDB" id="A0A7J0D0N6"/>